<keyword evidence="1" id="KW-0175">Coiled coil</keyword>
<name>A0A123TLI5_STRSU</name>
<dbReference type="Proteomes" id="UP000074825">
    <property type="component" value="Unassembled WGS sequence"/>
</dbReference>
<organism evidence="2 3">
    <name type="scientific">Streptococcus suis</name>
    <dbReference type="NCBI Taxonomy" id="1307"/>
    <lineage>
        <taxon>Bacteria</taxon>
        <taxon>Bacillati</taxon>
        <taxon>Bacillota</taxon>
        <taxon>Bacilli</taxon>
        <taxon>Lactobacillales</taxon>
        <taxon>Streptococcaceae</taxon>
        <taxon>Streptococcus</taxon>
    </lineage>
</organism>
<evidence type="ECO:0000256" key="1">
    <source>
        <dbReference type="SAM" id="Coils"/>
    </source>
</evidence>
<protein>
    <submittedName>
        <fullName evidence="2">Uncharacterized protein</fullName>
    </submittedName>
</protein>
<dbReference type="AlphaFoldDB" id="A0A123TLI5"/>
<dbReference type="EMBL" id="FIIF01000001">
    <property type="protein sequence ID" value="CYV42245.1"/>
    <property type="molecule type" value="Genomic_DNA"/>
</dbReference>
<accession>A0A123TLI5</accession>
<dbReference type="RefSeq" id="WP_044757984.1">
    <property type="nucleotide sequence ID" value="NZ_CEDN01000105.1"/>
</dbReference>
<proteinExistence type="predicted"/>
<evidence type="ECO:0000313" key="3">
    <source>
        <dbReference type="Proteomes" id="UP000074825"/>
    </source>
</evidence>
<feature type="coiled-coil region" evidence="1">
    <location>
        <begin position="23"/>
        <end position="61"/>
    </location>
</feature>
<evidence type="ECO:0000313" key="2">
    <source>
        <dbReference type="EMBL" id="CYV42245.1"/>
    </source>
</evidence>
<reference evidence="2 3" key="1">
    <citation type="submission" date="2016-02" db="EMBL/GenBank/DDBJ databases">
        <authorList>
            <consortium name="Pathogen Informatics"/>
        </authorList>
    </citation>
    <scope>NUCLEOTIDE SEQUENCE [LARGE SCALE GENOMIC DNA]</scope>
    <source>
        <strain evidence="2 3">LSS82</strain>
    </source>
</reference>
<gene>
    <name evidence="2" type="ORF">ERS132444_00126</name>
</gene>
<sequence>MQKWLDKLFKQEKPAIPRPLYTLEQENQLLHDLVRDIAEQRNEYRIENQRLMDEIARLRRGIDLDEYWKDVTNG</sequence>